<dbReference type="HOGENOM" id="CLU_2890547_0_0_1"/>
<name>M4BW95_HYAAE</name>
<keyword evidence="2" id="KW-1185">Reference proteome</keyword>
<evidence type="ECO:0000313" key="2">
    <source>
        <dbReference type="Proteomes" id="UP000011713"/>
    </source>
</evidence>
<evidence type="ECO:0000313" key="1">
    <source>
        <dbReference type="EnsemblProtists" id="HpaP810796"/>
    </source>
</evidence>
<dbReference type="Proteomes" id="UP000011713">
    <property type="component" value="Unassembled WGS sequence"/>
</dbReference>
<reference evidence="1" key="2">
    <citation type="submission" date="2015-06" db="UniProtKB">
        <authorList>
            <consortium name="EnsemblProtists"/>
        </authorList>
    </citation>
    <scope>IDENTIFICATION</scope>
    <source>
        <strain evidence="1">Emoy2</strain>
    </source>
</reference>
<dbReference type="EMBL" id="JH597995">
    <property type="status" value="NOT_ANNOTATED_CDS"/>
    <property type="molecule type" value="Genomic_DNA"/>
</dbReference>
<accession>M4BW95</accession>
<proteinExistence type="predicted"/>
<dbReference type="InParanoid" id="M4BW95"/>
<organism evidence="1 2">
    <name type="scientific">Hyaloperonospora arabidopsidis (strain Emoy2)</name>
    <name type="common">Downy mildew agent</name>
    <name type="synonym">Peronospora arabidopsidis</name>
    <dbReference type="NCBI Taxonomy" id="559515"/>
    <lineage>
        <taxon>Eukaryota</taxon>
        <taxon>Sar</taxon>
        <taxon>Stramenopiles</taxon>
        <taxon>Oomycota</taxon>
        <taxon>Peronosporomycetes</taxon>
        <taxon>Peronosporales</taxon>
        <taxon>Peronosporaceae</taxon>
        <taxon>Hyaloperonospora</taxon>
    </lineage>
</organism>
<dbReference type="AlphaFoldDB" id="M4BW95"/>
<protein>
    <submittedName>
        <fullName evidence="1">Uncharacterized protein</fullName>
    </submittedName>
</protein>
<sequence>MHAPLVLSVPLGRLGARLESAIGFRQQWGTCASCRLIREALLSTSKVTSGSDHILLERTHDQH</sequence>
<dbReference type="VEuPathDB" id="FungiDB:HpaG810796"/>
<reference evidence="2" key="1">
    <citation type="journal article" date="2010" name="Science">
        <title>Signatures of adaptation to obligate biotrophy in the Hyaloperonospora arabidopsidis genome.</title>
        <authorList>
            <person name="Baxter L."/>
            <person name="Tripathy S."/>
            <person name="Ishaque N."/>
            <person name="Boot N."/>
            <person name="Cabral A."/>
            <person name="Kemen E."/>
            <person name="Thines M."/>
            <person name="Ah-Fong A."/>
            <person name="Anderson R."/>
            <person name="Badejoko W."/>
            <person name="Bittner-Eddy P."/>
            <person name="Boore J.L."/>
            <person name="Chibucos M.C."/>
            <person name="Coates M."/>
            <person name="Dehal P."/>
            <person name="Delehaunty K."/>
            <person name="Dong S."/>
            <person name="Downton P."/>
            <person name="Dumas B."/>
            <person name="Fabro G."/>
            <person name="Fronick C."/>
            <person name="Fuerstenberg S.I."/>
            <person name="Fulton L."/>
            <person name="Gaulin E."/>
            <person name="Govers F."/>
            <person name="Hughes L."/>
            <person name="Humphray S."/>
            <person name="Jiang R.H."/>
            <person name="Judelson H."/>
            <person name="Kamoun S."/>
            <person name="Kyung K."/>
            <person name="Meijer H."/>
            <person name="Minx P."/>
            <person name="Morris P."/>
            <person name="Nelson J."/>
            <person name="Phuntumart V."/>
            <person name="Qutob D."/>
            <person name="Rehmany A."/>
            <person name="Rougon-Cardoso A."/>
            <person name="Ryden P."/>
            <person name="Torto-Alalibo T."/>
            <person name="Studholme D."/>
            <person name="Wang Y."/>
            <person name="Win J."/>
            <person name="Wood J."/>
            <person name="Clifton S.W."/>
            <person name="Rogers J."/>
            <person name="Van den Ackerveken G."/>
            <person name="Jones J.D."/>
            <person name="McDowell J.M."/>
            <person name="Beynon J."/>
            <person name="Tyler B.M."/>
        </authorList>
    </citation>
    <scope>NUCLEOTIDE SEQUENCE [LARGE SCALE GENOMIC DNA]</scope>
    <source>
        <strain evidence="2">Emoy2</strain>
    </source>
</reference>
<dbReference type="EnsemblProtists" id="HpaT810796">
    <property type="protein sequence ID" value="HpaP810796"/>
    <property type="gene ID" value="HpaG810796"/>
</dbReference>